<keyword evidence="2" id="KW-1185">Reference proteome</keyword>
<gene>
    <name evidence="1" type="ORF">NYPRO_LOCUS23006</name>
</gene>
<dbReference type="AlphaFoldDB" id="A0A811ZMQ1"/>
<comment type="caution">
    <text evidence="1">The sequence shown here is derived from an EMBL/GenBank/DDBJ whole genome shotgun (WGS) entry which is preliminary data.</text>
</comment>
<evidence type="ECO:0000313" key="1">
    <source>
        <dbReference type="EMBL" id="CAD7690212.1"/>
    </source>
</evidence>
<protein>
    <submittedName>
        <fullName evidence="1">(raccoon dog) hypothetical protein</fullName>
    </submittedName>
</protein>
<accession>A0A811ZMQ1</accession>
<name>A0A811ZMQ1_NYCPR</name>
<evidence type="ECO:0000313" key="2">
    <source>
        <dbReference type="Proteomes" id="UP000645828"/>
    </source>
</evidence>
<dbReference type="Proteomes" id="UP000645828">
    <property type="component" value="Unassembled WGS sequence"/>
</dbReference>
<proteinExistence type="predicted"/>
<sequence length="185" mass="20498">MLQFSFWAPTLSVAFNSRQDEKPGKNLMTALHSEKIKWRACPRSAEFESPHQLLSNKSSCFRKAKFTKRSLNEVSQIEHIQPARTQAEEQDTAALNPRTTAVTTPSSHGLISSPTPVMSTGICRTSSLWLAPSVQHCVLRLTGTIACVCGTGPRAGEILLRAHGNDYIKVSQKRRSFKTANTCRK</sequence>
<organism evidence="1 2">
    <name type="scientific">Nyctereutes procyonoides</name>
    <name type="common">Raccoon dog</name>
    <name type="synonym">Canis procyonoides</name>
    <dbReference type="NCBI Taxonomy" id="34880"/>
    <lineage>
        <taxon>Eukaryota</taxon>
        <taxon>Metazoa</taxon>
        <taxon>Chordata</taxon>
        <taxon>Craniata</taxon>
        <taxon>Vertebrata</taxon>
        <taxon>Euteleostomi</taxon>
        <taxon>Mammalia</taxon>
        <taxon>Eutheria</taxon>
        <taxon>Laurasiatheria</taxon>
        <taxon>Carnivora</taxon>
        <taxon>Caniformia</taxon>
        <taxon>Canidae</taxon>
        <taxon>Nyctereutes</taxon>
    </lineage>
</organism>
<reference evidence="1" key="1">
    <citation type="submission" date="2020-12" db="EMBL/GenBank/DDBJ databases">
        <authorList>
            <consortium name="Molecular Ecology Group"/>
        </authorList>
    </citation>
    <scope>NUCLEOTIDE SEQUENCE</scope>
    <source>
        <strain evidence="1">TBG_1078</strain>
    </source>
</reference>
<dbReference type="EMBL" id="CAJHUB010000769">
    <property type="protein sequence ID" value="CAD7690212.1"/>
    <property type="molecule type" value="Genomic_DNA"/>
</dbReference>